<dbReference type="OrthoDB" id="1938131at2759"/>
<dbReference type="InterPro" id="IPR002156">
    <property type="entry name" value="RNaseH_domain"/>
</dbReference>
<dbReference type="Proteomes" id="UP000257109">
    <property type="component" value="Unassembled WGS sequence"/>
</dbReference>
<evidence type="ECO:0000313" key="4">
    <source>
        <dbReference type="Proteomes" id="UP000257109"/>
    </source>
</evidence>
<protein>
    <recommendedName>
        <fullName evidence="2">RNase H type-1 domain-containing protein</fullName>
    </recommendedName>
</protein>
<accession>A0A371ENR4</accession>
<dbReference type="GO" id="GO:0004523">
    <property type="term" value="F:RNA-DNA hybrid ribonuclease activity"/>
    <property type="evidence" value="ECO:0007669"/>
    <property type="project" value="InterPro"/>
</dbReference>
<dbReference type="PANTHER" id="PTHR48475:SF1">
    <property type="entry name" value="RNASE H TYPE-1 DOMAIN-CONTAINING PROTEIN"/>
    <property type="match status" value="1"/>
</dbReference>
<feature type="non-terminal residue" evidence="3">
    <location>
        <position position="1"/>
    </location>
</feature>
<dbReference type="EMBL" id="QJKJ01012883">
    <property type="protein sequence ID" value="RDX67685.1"/>
    <property type="molecule type" value="Genomic_DNA"/>
</dbReference>
<feature type="transmembrane region" description="Helical" evidence="1">
    <location>
        <begin position="13"/>
        <end position="35"/>
    </location>
</feature>
<dbReference type="STRING" id="157652.A0A371ENR4"/>
<dbReference type="AlphaFoldDB" id="A0A371ENR4"/>
<name>A0A371ENR4_MUCPR</name>
<keyword evidence="1" id="KW-0812">Transmembrane</keyword>
<keyword evidence="1" id="KW-0472">Membrane</keyword>
<evidence type="ECO:0000259" key="2">
    <source>
        <dbReference type="Pfam" id="PF13456"/>
    </source>
</evidence>
<dbReference type="CDD" id="cd09279">
    <property type="entry name" value="RNase_HI_like"/>
    <property type="match status" value="1"/>
</dbReference>
<dbReference type="SUPFAM" id="SSF53098">
    <property type="entry name" value="Ribonuclease H-like"/>
    <property type="match status" value="1"/>
</dbReference>
<dbReference type="InterPro" id="IPR012337">
    <property type="entry name" value="RNaseH-like_sf"/>
</dbReference>
<organism evidence="3 4">
    <name type="scientific">Mucuna pruriens</name>
    <name type="common">Velvet bean</name>
    <name type="synonym">Dolichos pruriens</name>
    <dbReference type="NCBI Taxonomy" id="157652"/>
    <lineage>
        <taxon>Eukaryota</taxon>
        <taxon>Viridiplantae</taxon>
        <taxon>Streptophyta</taxon>
        <taxon>Embryophyta</taxon>
        <taxon>Tracheophyta</taxon>
        <taxon>Spermatophyta</taxon>
        <taxon>Magnoliopsida</taxon>
        <taxon>eudicotyledons</taxon>
        <taxon>Gunneridae</taxon>
        <taxon>Pentapetalae</taxon>
        <taxon>rosids</taxon>
        <taxon>fabids</taxon>
        <taxon>Fabales</taxon>
        <taxon>Fabaceae</taxon>
        <taxon>Papilionoideae</taxon>
        <taxon>50 kb inversion clade</taxon>
        <taxon>NPAAA clade</taxon>
        <taxon>indigoferoid/millettioid clade</taxon>
        <taxon>Phaseoleae</taxon>
        <taxon>Mucuna</taxon>
    </lineage>
</organism>
<gene>
    <name evidence="3" type="ORF">CR513_53399</name>
</gene>
<dbReference type="GO" id="GO:0003676">
    <property type="term" value="F:nucleic acid binding"/>
    <property type="evidence" value="ECO:0007669"/>
    <property type="project" value="InterPro"/>
</dbReference>
<reference evidence="3" key="1">
    <citation type="submission" date="2018-05" db="EMBL/GenBank/DDBJ databases">
        <title>Draft genome of Mucuna pruriens seed.</title>
        <authorList>
            <person name="Nnadi N.E."/>
            <person name="Vos R."/>
            <person name="Hasami M.H."/>
            <person name="Devisetty U.K."/>
            <person name="Aguiy J.C."/>
        </authorList>
    </citation>
    <scope>NUCLEOTIDE SEQUENCE [LARGE SCALE GENOMIC DNA]</scope>
    <source>
        <strain evidence="3">JCA_2017</strain>
    </source>
</reference>
<proteinExistence type="predicted"/>
<dbReference type="Gene3D" id="3.30.420.10">
    <property type="entry name" value="Ribonuclease H-like superfamily/Ribonuclease H"/>
    <property type="match status" value="1"/>
</dbReference>
<feature type="domain" description="RNase H type-1" evidence="2">
    <location>
        <begin position="42"/>
        <end position="131"/>
    </location>
</feature>
<keyword evidence="4" id="KW-1185">Reference proteome</keyword>
<dbReference type="InterPro" id="IPR036397">
    <property type="entry name" value="RNaseH_sf"/>
</dbReference>
<sequence length="151" mass="17610">MTLLKDHWDKEEWIMLFGGASNALGHGIMVVLISLEDRCFPFIARLSFNCINMTKYEAYSMGIAMVLEYQVKTFKVYGDSTLVISQLRGEWETRDAKLIPYHSYVKELIEHFERITFQHIHREGNQMADALTILSSMFEISQERETPILKI</sequence>
<evidence type="ECO:0000313" key="3">
    <source>
        <dbReference type="EMBL" id="RDX67685.1"/>
    </source>
</evidence>
<keyword evidence="1" id="KW-1133">Transmembrane helix</keyword>
<dbReference type="PANTHER" id="PTHR48475">
    <property type="entry name" value="RIBONUCLEASE H"/>
    <property type="match status" value="1"/>
</dbReference>
<comment type="caution">
    <text evidence="3">The sequence shown here is derived from an EMBL/GenBank/DDBJ whole genome shotgun (WGS) entry which is preliminary data.</text>
</comment>
<evidence type="ECO:0000256" key="1">
    <source>
        <dbReference type="SAM" id="Phobius"/>
    </source>
</evidence>
<dbReference type="Pfam" id="PF13456">
    <property type="entry name" value="RVT_3"/>
    <property type="match status" value="1"/>
</dbReference>